<proteinExistence type="predicted"/>
<dbReference type="SUPFAM" id="SSF46955">
    <property type="entry name" value="Putative DNA-binding domain"/>
    <property type="match status" value="1"/>
</dbReference>
<dbReference type="GO" id="GO:0003700">
    <property type="term" value="F:DNA-binding transcription factor activity"/>
    <property type="evidence" value="ECO:0007669"/>
    <property type="project" value="InterPro"/>
</dbReference>
<evidence type="ECO:0000313" key="5">
    <source>
        <dbReference type="Proteomes" id="UP000823854"/>
    </source>
</evidence>
<keyword evidence="1" id="KW-0238">DNA-binding</keyword>
<dbReference type="InterPro" id="IPR009061">
    <property type="entry name" value="DNA-bd_dom_put_sf"/>
</dbReference>
<dbReference type="PANTHER" id="PTHR30204">
    <property type="entry name" value="REDOX-CYCLING DRUG-SENSING TRANSCRIPTIONAL ACTIVATOR SOXR"/>
    <property type="match status" value="1"/>
</dbReference>
<dbReference type="Proteomes" id="UP000823854">
    <property type="component" value="Unassembled WGS sequence"/>
</dbReference>
<dbReference type="Pfam" id="PF13411">
    <property type="entry name" value="MerR_1"/>
    <property type="match status" value="1"/>
</dbReference>
<name>A0A9D2TH31_9MICO</name>
<feature type="domain" description="HTH merR-type" evidence="3">
    <location>
        <begin position="3"/>
        <end position="72"/>
    </location>
</feature>
<organism evidence="4 5">
    <name type="scientific">Candidatus Brachybacterium intestinipullorum</name>
    <dbReference type="NCBI Taxonomy" id="2838512"/>
    <lineage>
        <taxon>Bacteria</taxon>
        <taxon>Bacillati</taxon>
        <taxon>Actinomycetota</taxon>
        <taxon>Actinomycetes</taxon>
        <taxon>Micrococcales</taxon>
        <taxon>Dermabacteraceae</taxon>
        <taxon>Brachybacterium</taxon>
    </lineage>
</organism>
<gene>
    <name evidence="4" type="ORF">H9932_01185</name>
</gene>
<feature type="coiled-coil region" evidence="2">
    <location>
        <begin position="83"/>
        <end position="110"/>
    </location>
</feature>
<dbReference type="PROSITE" id="PS50937">
    <property type="entry name" value="HTH_MERR_2"/>
    <property type="match status" value="1"/>
</dbReference>
<dbReference type="InterPro" id="IPR000551">
    <property type="entry name" value="MerR-type_HTH_dom"/>
</dbReference>
<accession>A0A9D2TH31</accession>
<dbReference type="GO" id="GO:0003677">
    <property type="term" value="F:DNA binding"/>
    <property type="evidence" value="ECO:0007669"/>
    <property type="project" value="UniProtKB-KW"/>
</dbReference>
<dbReference type="PRINTS" id="PR00040">
    <property type="entry name" value="HTHMERR"/>
</dbReference>
<dbReference type="CDD" id="cd01109">
    <property type="entry name" value="HTH_YyaN"/>
    <property type="match status" value="1"/>
</dbReference>
<comment type="caution">
    <text evidence="4">The sequence shown here is derived from an EMBL/GenBank/DDBJ whole genome shotgun (WGS) entry which is preliminary data.</text>
</comment>
<evidence type="ECO:0000259" key="3">
    <source>
        <dbReference type="PROSITE" id="PS50937"/>
    </source>
</evidence>
<dbReference type="AlphaFoldDB" id="A0A9D2TH31"/>
<dbReference type="PROSITE" id="PS00552">
    <property type="entry name" value="HTH_MERR_1"/>
    <property type="match status" value="1"/>
</dbReference>
<dbReference type="EMBL" id="DWWC01000024">
    <property type="protein sequence ID" value="HJC68277.1"/>
    <property type="molecule type" value="Genomic_DNA"/>
</dbReference>
<dbReference type="InterPro" id="IPR047057">
    <property type="entry name" value="MerR_fam"/>
</dbReference>
<evidence type="ECO:0000256" key="1">
    <source>
        <dbReference type="ARBA" id="ARBA00023125"/>
    </source>
</evidence>
<keyword evidence="2" id="KW-0175">Coiled coil</keyword>
<sequence>MTALAPAEAAERTGLTLDTLRYYEREGLIGPIDRAAGGRRLYSEDDVAWIGIVTCLREAGLGIEDLRRFTTLLRGGAEAPDRVTFLRERRAELEERRRATERALAVLDDKIAYYGASR</sequence>
<dbReference type="PANTHER" id="PTHR30204:SF98">
    <property type="entry name" value="HTH-TYPE TRANSCRIPTIONAL REGULATOR ADHR"/>
    <property type="match status" value="1"/>
</dbReference>
<dbReference type="Gene3D" id="1.10.1660.10">
    <property type="match status" value="1"/>
</dbReference>
<evidence type="ECO:0000313" key="4">
    <source>
        <dbReference type="EMBL" id="HJC68277.1"/>
    </source>
</evidence>
<evidence type="ECO:0000256" key="2">
    <source>
        <dbReference type="SAM" id="Coils"/>
    </source>
</evidence>
<protein>
    <submittedName>
        <fullName evidence="4">MerR family transcriptional regulator</fullName>
    </submittedName>
</protein>
<reference evidence="4" key="2">
    <citation type="submission" date="2021-04" db="EMBL/GenBank/DDBJ databases">
        <authorList>
            <person name="Gilroy R."/>
        </authorList>
    </citation>
    <scope>NUCLEOTIDE SEQUENCE</scope>
    <source>
        <strain evidence="4">CHK130-7132</strain>
    </source>
</reference>
<reference evidence="4" key="1">
    <citation type="journal article" date="2021" name="PeerJ">
        <title>Extensive microbial diversity within the chicken gut microbiome revealed by metagenomics and culture.</title>
        <authorList>
            <person name="Gilroy R."/>
            <person name="Ravi A."/>
            <person name="Getino M."/>
            <person name="Pursley I."/>
            <person name="Horton D.L."/>
            <person name="Alikhan N.F."/>
            <person name="Baker D."/>
            <person name="Gharbi K."/>
            <person name="Hall N."/>
            <person name="Watson M."/>
            <person name="Adriaenssens E.M."/>
            <person name="Foster-Nyarko E."/>
            <person name="Jarju S."/>
            <person name="Secka A."/>
            <person name="Antonio M."/>
            <person name="Oren A."/>
            <person name="Chaudhuri R.R."/>
            <person name="La Ragione R."/>
            <person name="Hildebrand F."/>
            <person name="Pallen M.J."/>
        </authorList>
    </citation>
    <scope>NUCLEOTIDE SEQUENCE</scope>
    <source>
        <strain evidence="4">CHK130-7132</strain>
    </source>
</reference>
<dbReference type="SMART" id="SM00422">
    <property type="entry name" value="HTH_MERR"/>
    <property type="match status" value="1"/>
</dbReference>